<dbReference type="Proteomes" id="UP001057402">
    <property type="component" value="Chromosome 4"/>
</dbReference>
<protein>
    <submittedName>
        <fullName evidence="1">Uncharacterized protein</fullName>
    </submittedName>
</protein>
<evidence type="ECO:0000313" key="1">
    <source>
        <dbReference type="EMBL" id="KAI4376873.1"/>
    </source>
</evidence>
<evidence type="ECO:0000313" key="2">
    <source>
        <dbReference type="Proteomes" id="UP001057402"/>
    </source>
</evidence>
<reference evidence="2" key="1">
    <citation type="journal article" date="2023" name="Front. Plant Sci.">
        <title>Chromosomal-level genome assembly of Melastoma candidum provides insights into trichome evolution.</title>
        <authorList>
            <person name="Zhong Y."/>
            <person name="Wu W."/>
            <person name="Sun C."/>
            <person name="Zou P."/>
            <person name="Liu Y."/>
            <person name="Dai S."/>
            <person name="Zhou R."/>
        </authorList>
    </citation>
    <scope>NUCLEOTIDE SEQUENCE [LARGE SCALE GENOMIC DNA]</scope>
</reference>
<dbReference type="EMBL" id="CM042883">
    <property type="protein sequence ID" value="KAI4376873.1"/>
    <property type="molecule type" value="Genomic_DNA"/>
</dbReference>
<organism evidence="1 2">
    <name type="scientific">Melastoma candidum</name>
    <dbReference type="NCBI Taxonomy" id="119954"/>
    <lineage>
        <taxon>Eukaryota</taxon>
        <taxon>Viridiplantae</taxon>
        <taxon>Streptophyta</taxon>
        <taxon>Embryophyta</taxon>
        <taxon>Tracheophyta</taxon>
        <taxon>Spermatophyta</taxon>
        <taxon>Magnoliopsida</taxon>
        <taxon>eudicotyledons</taxon>
        <taxon>Gunneridae</taxon>
        <taxon>Pentapetalae</taxon>
        <taxon>rosids</taxon>
        <taxon>malvids</taxon>
        <taxon>Myrtales</taxon>
        <taxon>Melastomataceae</taxon>
        <taxon>Melastomatoideae</taxon>
        <taxon>Melastomateae</taxon>
        <taxon>Melastoma</taxon>
    </lineage>
</organism>
<name>A0ACB9RD78_9MYRT</name>
<comment type="caution">
    <text evidence="1">The sequence shown here is derived from an EMBL/GenBank/DDBJ whole genome shotgun (WGS) entry which is preliminary data.</text>
</comment>
<proteinExistence type="predicted"/>
<gene>
    <name evidence="1" type="ORF">MLD38_014582</name>
</gene>
<keyword evidence="2" id="KW-1185">Reference proteome</keyword>
<sequence length="278" mass="29932">MTTRDDWLSSAISDDRIVAQLLLRLNHASSSSPSASASTSTSTSSPSLLPPPRWGVRHPRSRMAFRCDLSPEKKRDPNRNSPTTPLAWSTGVGVGGSSSSYGTADGCDESTLPVCLSPDSRSKVVVIADEPSSTADANKSKKKKTFAELKEEEDALLKERVLLKKEIATLRTTFKEHTATNENLKRIKLDFDLNSTDGGATTSTDGKKKTASALDGKPVLICRASSTAQGASSFHQTSRHGEEPDSGFLLPDLNMTPSEHDFSLDGLHRAEEVQVMSS</sequence>
<accession>A0ACB9RD78</accession>